<keyword evidence="4 10" id="KW-0269">Exonuclease</keyword>
<evidence type="ECO:0000256" key="3">
    <source>
        <dbReference type="ARBA" id="ARBA00022801"/>
    </source>
</evidence>
<dbReference type="GO" id="GO:0004527">
    <property type="term" value="F:exonuclease activity"/>
    <property type="evidence" value="ECO:0007669"/>
    <property type="project" value="UniProtKB-KW"/>
</dbReference>
<keyword evidence="2" id="KW-0479">Metal-binding</keyword>
<evidence type="ECO:0000256" key="7">
    <source>
        <dbReference type="ARBA" id="ARBA00042761"/>
    </source>
</evidence>
<evidence type="ECO:0000259" key="9">
    <source>
        <dbReference type="SMART" id="SM00474"/>
    </source>
</evidence>
<dbReference type="InterPro" id="IPR051132">
    <property type="entry name" value="3-5_Exonuclease_domain"/>
</dbReference>
<comment type="caution">
    <text evidence="10">The sequence shown here is derived from an EMBL/GenBank/DDBJ whole genome shotgun (WGS) entry which is preliminary data.</text>
</comment>
<proteinExistence type="predicted"/>
<feature type="region of interest" description="Disordered" evidence="8">
    <location>
        <begin position="203"/>
        <end position="227"/>
    </location>
</feature>
<dbReference type="CDD" id="cd06141">
    <property type="entry name" value="WRN_exo"/>
    <property type="match status" value="1"/>
</dbReference>
<keyword evidence="1" id="KW-0540">Nuclease</keyword>
<sequence length="227" mass="24832">MTASPSPPPPTLPSREDIALLEEFKGLDMPDIELVATAEHAARALAALGRFDVVGFDTESKPTFQKNEVSTGPHTLQLATLDHAWVFQLHDADCCAAAASLLESSVLTKVGFGLSSDRTQIRAKLGIEPRAVIDLDTVFRRRGYRHSVGVKTAVALVFQQRFAKSRKQSTSNWASRHLSEGQLRYAANDAYAAMRVFAALGTMSDRQPPAGMPPAHKGQHEQQRQQE</sequence>
<organism evidence="10 11">
    <name type="scientific">Variovorax humicola</name>
    <dbReference type="NCBI Taxonomy" id="1769758"/>
    <lineage>
        <taxon>Bacteria</taxon>
        <taxon>Pseudomonadati</taxon>
        <taxon>Pseudomonadota</taxon>
        <taxon>Betaproteobacteria</taxon>
        <taxon>Burkholderiales</taxon>
        <taxon>Comamonadaceae</taxon>
        <taxon>Variovorax</taxon>
    </lineage>
</organism>
<dbReference type="Gene3D" id="3.30.420.10">
    <property type="entry name" value="Ribonuclease H-like superfamily/Ribonuclease H"/>
    <property type="match status" value="1"/>
</dbReference>
<reference evidence="10 11" key="1">
    <citation type="submission" date="2024-03" db="EMBL/GenBank/DDBJ databases">
        <title>Novel species of the genus Variovorax.</title>
        <authorList>
            <person name="Liu Q."/>
            <person name="Xin Y.-H."/>
        </authorList>
    </citation>
    <scope>NUCLEOTIDE SEQUENCE [LARGE SCALE GENOMIC DNA]</scope>
    <source>
        <strain evidence="10 11">KACC 18501</strain>
    </source>
</reference>
<dbReference type="InterPro" id="IPR036397">
    <property type="entry name" value="RNaseH_sf"/>
</dbReference>
<dbReference type="InterPro" id="IPR002562">
    <property type="entry name" value="3'-5'_exonuclease_dom"/>
</dbReference>
<dbReference type="Proteomes" id="UP001363010">
    <property type="component" value="Unassembled WGS sequence"/>
</dbReference>
<evidence type="ECO:0000256" key="4">
    <source>
        <dbReference type="ARBA" id="ARBA00022839"/>
    </source>
</evidence>
<evidence type="ECO:0000256" key="8">
    <source>
        <dbReference type="SAM" id="MobiDB-lite"/>
    </source>
</evidence>
<dbReference type="EMBL" id="JBBKZV010000001">
    <property type="protein sequence ID" value="MEJ8821147.1"/>
    <property type="molecule type" value="Genomic_DNA"/>
</dbReference>
<keyword evidence="5" id="KW-0460">Magnesium</keyword>
<evidence type="ECO:0000256" key="2">
    <source>
        <dbReference type="ARBA" id="ARBA00022723"/>
    </source>
</evidence>
<dbReference type="InterPro" id="IPR012337">
    <property type="entry name" value="RNaseH-like_sf"/>
</dbReference>
<evidence type="ECO:0000313" key="10">
    <source>
        <dbReference type="EMBL" id="MEJ8821147.1"/>
    </source>
</evidence>
<evidence type="ECO:0000256" key="5">
    <source>
        <dbReference type="ARBA" id="ARBA00022842"/>
    </source>
</evidence>
<feature type="compositionally biased region" description="Basic and acidic residues" evidence="8">
    <location>
        <begin position="218"/>
        <end position="227"/>
    </location>
</feature>
<dbReference type="SUPFAM" id="SSF53098">
    <property type="entry name" value="Ribonuclease H-like"/>
    <property type="match status" value="1"/>
</dbReference>
<feature type="domain" description="3'-5' exonuclease" evidence="9">
    <location>
        <begin position="32"/>
        <end position="205"/>
    </location>
</feature>
<protein>
    <recommendedName>
        <fullName evidence="6">3'-5' exonuclease</fullName>
    </recommendedName>
    <alternativeName>
        <fullName evidence="7">Werner Syndrome-like exonuclease</fullName>
    </alternativeName>
</protein>
<keyword evidence="3 10" id="KW-0378">Hydrolase</keyword>
<dbReference type="PANTHER" id="PTHR13620:SF109">
    <property type="entry name" value="3'-5' EXONUCLEASE"/>
    <property type="match status" value="1"/>
</dbReference>
<dbReference type="Pfam" id="PF01612">
    <property type="entry name" value="DNA_pol_A_exo1"/>
    <property type="match status" value="1"/>
</dbReference>
<evidence type="ECO:0000313" key="11">
    <source>
        <dbReference type="Proteomes" id="UP001363010"/>
    </source>
</evidence>
<name>A0ABU8VU12_9BURK</name>
<dbReference type="PANTHER" id="PTHR13620">
    <property type="entry name" value="3-5 EXONUCLEASE"/>
    <property type="match status" value="1"/>
</dbReference>
<evidence type="ECO:0000256" key="1">
    <source>
        <dbReference type="ARBA" id="ARBA00022722"/>
    </source>
</evidence>
<evidence type="ECO:0000256" key="6">
    <source>
        <dbReference type="ARBA" id="ARBA00040531"/>
    </source>
</evidence>
<keyword evidence="11" id="KW-1185">Reference proteome</keyword>
<gene>
    <name evidence="10" type="ORF">WKW80_03720</name>
</gene>
<dbReference type="SMART" id="SM00474">
    <property type="entry name" value="35EXOc"/>
    <property type="match status" value="1"/>
</dbReference>
<accession>A0ABU8VU12</accession>
<dbReference type="RefSeq" id="WP_340362161.1">
    <property type="nucleotide sequence ID" value="NZ_JBBKZV010000001.1"/>
</dbReference>